<organism evidence="9 10">
    <name type="scientific">Anaerococcus tetradius</name>
    <dbReference type="NCBI Taxonomy" id="33036"/>
    <lineage>
        <taxon>Bacteria</taxon>
        <taxon>Bacillati</taxon>
        <taxon>Bacillota</taxon>
        <taxon>Tissierellia</taxon>
        <taxon>Tissierellales</taxon>
        <taxon>Peptoniphilaceae</taxon>
        <taxon>Anaerococcus</taxon>
    </lineage>
</organism>
<comment type="caution">
    <text evidence="9">The sequence shown here is derived from an EMBL/GenBank/DDBJ whole genome shotgun (WGS) entry which is preliminary data.</text>
</comment>
<evidence type="ECO:0000256" key="3">
    <source>
        <dbReference type="ARBA" id="ARBA00022692"/>
    </source>
</evidence>
<keyword evidence="5" id="KW-0406">Ion transport</keyword>
<dbReference type="PRINTS" id="PR00762">
    <property type="entry name" value="CLCHANNEL"/>
</dbReference>
<feature type="transmembrane region" description="Helical" evidence="8">
    <location>
        <begin position="345"/>
        <end position="366"/>
    </location>
</feature>
<dbReference type="InterPro" id="IPR001807">
    <property type="entry name" value="ClC"/>
</dbReference>
<dbReference type="AlphaFoldDB" id="A0A133KFD8"/>
<dbReference type="CDD" id="cd01031">
    <property type="entry name" value="EriC"/>
    <property type="match status" value="1"/>
</dbReference>
<dbReference type="PANTHER" id="PTHR45711:SF6">
    <property type="entry name" value="CHLORIDE CHANNEL PROTEIN"/>
    <property type="match status" value="1"/>
</dbReference>
<evidence type="ECO:0000313" key="10">
    <source>
        <dbReference type="Proteomes" id="UP000070383"/>
    </source>
</evidence>
<keyword evidence="4 8" id="KW-1133">Transmembrane helix</keyword>
<keyword evidence="6 8" id="KW-0472">Membrane</keyword>
<evidence type="ECO:0000256" key="8">
    <source>
        <dbReference type="SAM" id="Phobius"/>
    </source>
</evidence>
<feature type="transmembrane region" description="Helical" evidence="8">
    <location>
        <begin position="407"/>
        <end position="425"/>
    </location>
</feature>
<feature type="transmembrane region" description="Helical" evidence="8">
    <location>
        <begin position="72"/>
        <end position="93"/>
    </location>
</feature>
<evidence type="ECO:0000256" key="6">
    <source>
        <dbReference type="ARBA" id="ARBA00023136"/>
    </source>
</evidence>
<evidence type="ECO:0000256" key="7">
    <source>
        <dbReference type="ARBA" id="ARBA00023214"/>
    </source>
</evidence>
<feature type="transmembrane region" description="Helical" evidence="8">
    <location>
        <begin position="30"/>
        <end position="50"/>
    </location>
</feature>
<sequence>VVLITTTIIYEGGNMTDKSKRRYFYKTGEFTSILALILQGILVGLVIGLFKKSIHFLSDKMLLLFSLARGNFSYKIFILVLFILVGSLIYYLAKKDPNIKGSGIPIIYGMLDDKFDVDSEKTLIRKFLSSVLTIGIGLTLGREGPSVQIGGLVGDIVHKRTKSRENKKYFIGSAAGAGIAVAFNAPISGVLFTIEEIFKKTDRKVFLSTGITIFTAVITADLCFGNNPALKDIPAFDVMSLSMIALLILLGLVAGLSGVFFNSCIIGSKGFFAKIKINPYIKYMLPFVITAIVLMIDIELFSSSEHFIFLPISGNPSLACLIFFYFAKILLLALAFGLGVPGGSLVPLLVIGSLVGNIFATSLVCLGLLDSSYILIFSILGMCGHFSAIVRTPITAIILVLEMTGGAFNYLLGISIVSLVAYSLAEIMKSKPFYEHLYELLVK</sequence>
<evidence type="ECO:0000256" key="2">
    <source>
        <dbReference type="ARBA" id="ARBA00022448"/>
    </source>
</evidence>
<feature type="non-terminal residue" evidence="9">
    <location>
        <position position="1"/>
    </location>
</feature>
<keyword evidence="10" id="KW-1185">Reference proteome</keyword>
<dbReference type="STRING" id="33036.HMPREF3200_00854"/>
<dbReference type="InterPro" id="IPR014743">
    <property type="entry name" value="Cl-channel_core"/>
</dbReference>
<dbReference type="Pfam" id="PF00654">
    <property type="entry name" value="Voltage_CLC"/>
    <property type="match status" value="1"/>
</dbReference>
<dbReference type="PATRIC" id="fig|33036.3.peg.847"/>
<evidence type="ECO:0000256" key="1">
    <source>
        <dbReference type="ARBA" id="ARBA00004141"/>
    </source>
</evidence>
<evidence type="ECO:0000256" key="4">
    <source>
        <dbReference type="ARBA" id="ARBA00022989"/>
    </source>
</evidence>
<feature type="transmembrane region" description="Helical" evidence="8">
    <location>
        <begin position="373"/>
        <end position="401"/>
    </location>
</feature>
<feature type="transmembrane region" description="Helical" evidence="8">
    <location>
        <begin position="169"/>
        <end position="194"/>
    </location>
</feature>
<keyword evidence="2" id="KW-0813">Transport</keyword>
<evidence type="ECO:0000313" key="9">
    <source>
        <dbReference type="EMBL" id="KWZ78256.1"/>
    </source>
</evidence>
<comment type="subcellular location">
    <subcellularLocation>
        <location evidence="1">Membrane</location>
        <topology evidence="1">Multi-pass membrane protein</topology>
    </subcellularLocation>
</comment>
<keyword evidence="7" id="KW-0868">Chloride</keyword>
<feature type="transmembrane region" description="Helical" evidence="8">
    <location>
        <begin position="318"/>
        <end position="339"/>
    </location>
</feature>
<protein>
    <submittedName>
        <fullName evidence="9">Chloride transporter, ClC family</fullName>
    </submittedName>
</protein>
<dbReference type="EMBL" id="LRPM01000030">
    <property type="protein sequence ID" value="KWZ78256.1"/>
    <property type="molecule type" value="Genomic_DNA"/>
</dbReference>
<feature type="transmembrane region" description="Helical" evidence="8">
    <location>
        <begin position="236"/>
        <end position="260"/>
    </location>
</feature>
<proteinExistence type="predicted"/>
<dbReference type="Proteomes" id="UP000070383">
    <property type="component" value="Unassembled WGS sequence"/>
</dbReference>
<dbReference type="GO" id="GO:0005247">
    <property type="term" value="F:voltage-gated chloride channel activity"/>
    <property type="evidence" value="ECO:0007669"/>
    <property type="project" value="TreeGrafter"/>
</dbReference>
<name>A0A133KFD8_9FIRM</name>
<accession>A0A133KFD8</accession>
<feature type="transmembrane region" description="Helical" evidence="8">
    <location>
        <begin position="206"/>
        <end position="224"/>
    </location>
</feature>
<gene>
    <name evidence="9" type="ORF">HMPREF3200_00854</name>
</gene>
<feature type="transmembrane region" description="Helical" evidence="8">
    <location>
        <begin position="280"/>
        <end position="298"/>
    </location>
</feature>
<dbReference type="SUPFAM" id="SSF81340">
    <property type="entry name" value="Clc chloride channel"/>
    <property type="match status" value="1"/>
</dbReference>
<keyword evidence="3 8" id="KW-0812">Transmembrane</keyword>
<dbReference type="PANTHER" id="PTHR45711">
    <property type="entry name" value="CHLORIDE CHANNEL PROTEIN"/>
    <property type="match status" value="1"/>
</dbReference>
<reference evidence="10" key="1">
    <citation type="submission" date="2016-01" db="EMBL/GenBank/DDBJ databases">
        <authorList>
            <person name="Mitreva M."/>
            <person name="Pepin K.H."/>
            <person name="Mihindukulasuriya K.A."/>
            <person name="Fulton R."/>
            <person name="Fronick C."/>
            <person name="O'Laughlin M."/>
            <person name="Miner T."/>
            <person name="Herter B."/>
            <person name="Rosa B.A."/>
            <person name="Cordes M."/>
            <person name="Tomlinson C."/>
            <person name="Wollam A."/>
            <person name="Palsikar V.B."/>
            <person name="Mardis E.R."/>
            <person name="Wilson R.K."/>
        </authorList>
    </citation>
    <scope>NUCLEOTIDE SEQUENCE [LARGE SCALE GENOMIC DNA]</scope>
    <source>
        <strain evidence="10">MJR8151</strain>
    </source>
</reference>
<dbReference type="GO" id="GO:0005886">
    <property type="term" value="C:plasma membrane"/>
    <property type="evidence" value="ECO:0007669"/>
    <property type="project" value="TreeGrafter"/>
</dbReference>
<dbReference type="Gene3D" id="1.10.3080.10">
    <property type="entry name" value="Clc chloride channel"/>
    <property type="match status" value="1"/>
</dbReference>
<evidence type="ECO:0000256" key="5">
    <source>
        <dbReference type="ARBA" id="ARBA00023065"/>
    </source>
</evidence>